<evidence type="ECO:0000256" key="1">
    <source>
        <dbReference type="SAM" id="MobiDB-lite"/>
    </source>
</evidence>
<feature type="region of interest" description="Disordered" evidence="1">
    <location>
        <begin position="351"/>
        <end position="403"/>
    </location>
</feature>
<dbReference type="InterPro" id="IPR043777">
    <property type="entry name" value="DUF5719"/>
</dbReference>
<sequence>MAVNARVLGATALVAAGALAAGIVGQLPAFGAGDSAQVATPSSAPQSLVCPGPAIAVGADPADADALSATGSPKRVTGTVGGTKPKSTALGKGEVKGGTAPRALSAPAASSAGAIAAAQAEQVTVGDAAGLVATTCSAPASDVWFAAGATTTGRTTVLTLANPSPVAAQVGVRVWTENGAVDAASFSDLVVPAKGRKAVSLAGVAPSAGGTVVRVTSTGGRVGAALEQRTVRGLESGGVDMTGPTTAPARVQVVPGVRVAGAAAVAVAQRADDFADLQTVVRVLVPGADATDVSITATPDGGGQKVTVGRRVAAGVVTDFPVNGLADGTYTIRVTAEQPVVTGVRTAVVGDAGASRTPEDGAPAAGTGGTDGGAEFGSDAGLVGGDGPADTSTSSAQADPSSTSTARGIDLAWFAAAPGLSGTAAVAVVDAPSPVLTLASTGAAATVRLSGATEATVKVPAKGSIAVPVTTGLLVLRGAGGLRAGMSYAGADAVAGYPVSAADQAAEAVRITR</sequence>
<comment type="caution">
    <text evidence="3">The sequence shown here is derived from an EMBL/GenBank/DDBJ whole genome shotgun (WGS) entry which is preliminary data.</text>
</comment>
<dbReference type="RefSeq" id="WP_119483081.1">
    <property type="nucleotide sequence ID" value="NZ_QXTG01000002.1"/>
</dbReference>
<keyword evidence="2" id="KW-0732">Signal</keyword>
<accession>A0A3A1TX50</accession>
<dbReference type="Pfam" id="PF18986">
    <property type="entry name" value="DUF5719"/>
    <property type="match status" value="1"/>
</dbReference>
<reference evidence="4" key="1">
    <citation type="submission" date="2018-09" db="EMBL/GenBank/DDBJ databases">
        <authorList>
            <person name="Kim I."/>
        </authorList>
    </citation>
    <scope>NUCLEOTIDE SEQUENCE [LARGE SCALE GENOMIC DNA]</scope>
    <source>
        <strain evidence="4">DD4a</strain>
    </source>
</reference>
<feature type="compositionally biased region" description="Gly residues" evidence="1">
    <location>
        <begin position="366"/>
        <end position="375"/>
    </location>
</feature>
<feature type="compositionally biased region" description="Polar residues" evidence="1">
    <location>
        <begin position="390"/>
        <end position="403"/>
    </location>
</feature>
<feature type="region of interest" description="Disordered" evidence="1">
    <location>
        <begin position="68"/>
        <end position="102"/>
    </location>
</feature>
<evidence type="ECO:0000256" key="2">
    <source>
        <dbReference type="SAM" id="SignalP"/>
    </source>
</evidence>
<dbReference type="EMBL" id="QXTG01000002">
    <property type="protein sequence ID" value="RIX28772.1"/>
    <property type="molecule type" value="Genomic_DNA"/>
</dbReference>
<dbReference type="OrthoDB" id="3264966at2"/>
<evidence type="ECO:0000313" key="3">
    <source>
        <dbReference type="EMBL" id="RIX28772.1"/>
    </source>
</evidence>
<feature type="signal peptide" evidence="2">
    <location>
        <begin position="1"/>
        <end position="20"/>
    </location>
</feature>
<protein>
    <recommendedName>
        <fullName evidence="5">Large extracellular alpha-helical protein</fullName>
    </recommendedName>
</protein>
<gene>
    <name evidence="3" type="ORF">D1781_15395</name>
</gene>
<evidence type="ECO:0008006" key="5">
    <source>
        <dbReference type="Google" id="ProtNLM"/>
    </source>
</evidence>
<organism evidence="3 4">
    <name type="scientific">Amnibacterium setariae</name>
    <dbReference type="NCBI Taxonomy" id="2306585"/>
    <lineage>
        <taxon>Bacteria</taxon>
        <taxon>Bacillati</taxon>
        <taxon>Actinomycetota</taxon>
        <taxon>Actinomycetes</taxon>
        <taxon>Micrococcales</taxon>
        <taxon>Microbacteriaceae</taxon>
        <taxon>Amnibacterium</taxon>
    </lineage>
</organism>
<feature type="chain" id="PRO_5039428815" description="Large extracellular alpha-helical protein" evidence="2">
    <location>
        <begin position="21"/>
        <end position="513"/>
    </location>
</feature>
<keyword evidence="4" id="KW-1185">Reference proteome</keyword>
<name>A0A3A1TX50_9MICO</name>
<evidence type="ECO:0000313" key="4">
    <source>
        <dbReference type="Proteomes" id="UP000265742"/>
    </source>
</evidence>
<dbReference type="AlphaFoldDB" id="A0A3A1TX50"/>
<proteinExistence type="predicted"/>
<dbReference type="Proteomes" id="UP000265742">
    <property type="component" value="Unassembled WGS sequence"/>
</dbReference>